<keyword evidence="1" id="KW-0547">Nucleotide-binding</keyword>
<sequence>MSQKPTLLIIDDEVNLTRSLKIALKSQDYEIALAHDAAEGLAAAHALRPFMILLDLRLPDSDGLQPLSRLCTLLADSKIVMMSAHGDISTAVEAVKMGASDFVTKPFDVAQLRQSVSLCLAETQAVRHTCGLIGQSPVMEKLARELTLIANSHTRTILLLGESGTGKTAAASELHRQSQLGNKPFIEVNCAALPEALLEAELFGAEKGAYTGAHRSRGGLIEAADGGTLFLDEVGELTLPTQAKLLSFLENQRYRPVGSATEKQADVRVIAATNLHLRNAMEEGRFRSDLFYRLNVMPVHIPSLSERREDIPLLMAYFADRFRCSGKALFFAETVTEAFCQYSWPGNIRELRNLIERLSVLYPGQVITIEMLPPDWQIVRDEASSLQEVSAATRTSIQPQTDVAPCGQLASDAVAVSNPVVSHLANEEKKIILHALRETGGHKGNAAKLLQISRHALKRRLQKLGIQS</sequence>
<keyword evidence="5" id="KW-0804">Transcription</keyword>
<dbReference type="Pfam" id="PF00072">
    <property type="entry name" value="Response_reg"/>
    <property type="match status" value="1"/>
</dbReference>
<evidence type="ECO:0000313" key="9">
    <source>
        <dbReference type="EMBL" id="OLQ70045.1"/>
    </source>
</evidence>
<comment type="caution">
    <text evidence="9">The sequence shown here is derived from an EMBL/GenBank/DDBJ whole genome shotgun (WGS) entry which is preliminary data.</text>
</comment>
<dbReference type="SMART" id="SM00382">
    <property type="entry name" value="AAA"/>
    <property type="match status" value="1"/>
</dbReference>
<dbReference type="PANTHER" id="PTHR32071">
    <property type="entry name" value="TRANSCRIPTIONAL REGULATORY PROTEIN"/>
    <property type="match status" value="1"/>
</dbReference>
<dbReference type="Pfam" id="PF25601">
    <property type="entry name" value="AAA_lid_14"/>
    <property type="match status" value="1"/>
</dbReference>
<dbReference type="Gene3D" id="3.40.50.2300">
    <property type="match status" value="1"/>
</dbReference>
<proteinExistence type="predicted"/>
<keyword evidence="2" id="KW-0067">ATP-binding</keyword>
<dbReference type="GO" id="GO:0005524">
    <property type="term" value="F:ATP binding"/>
    <property type="evidence" value="ECO:0007669"/>
    <property type="project" value="UniProtKB-KW"/>
</dbReference>
<dbReference type="InterPro" id="IPR003593">
    <property type="entry name" value="AAA+_ATPase"/>
</dbReference>
<dbReference type="Pfam" id="PF00158">
    <property type="entry name" value="Sigma54_activat"/>
    <property type="match status" value="1"/>
</dbReference>
<dbReference type="InterPro" id="IPR025944">
    <property type="entry name" value="Sigma_54_int_dom_CS"/>
</dbReference>
<evidence type="ECO:0000259" key="8">
    <source>
        <dbReference type="PROSITE" id="PS50110"/>
    </source>
</evidence>
<evidence type="ECO:0000259" key="7">
    <source>
        <dbReference type="PROSITE" id="PS50045"/>
    </source>
</evidence>
<feature type="domain" description="Sigma-54 factor interaction" evidence="7">
    <location>
        <begin position="132"/>
        <end position="360"/>
    </location>
</feature>
<dbReference type="CDD" id="cd00009">
    <property type="entry name" value="AAA"/>
    <property type="match status" value="1"/>
</dbReference>
<dbReference type="SUPFAM" id="SSF52172">
    <property type="entry name" value="CheY-like"/>
    <property type="match status" value="1"/>
</dbReference>
<dbReference type="InterPro" id="IPR011006">
    <property type="entry name" value="CheY-like_superfamily"/>
</dbReference>
<evidence type="ECO:0000256" key="1">
    <source>
        <dbReference type="ARBA" id="ARBA00022741"/>
    </source>
</evidence>
<evidence type="ECO:0000256" key="5">
    <source>
        <dbReference type="ARBA" id="ARBA00023163"/>
    </source>
</evidence>
<evidence type="ECO:0000256" key="4">
    <source>
        <dbReference type="ARBA" id="ARBA00023125"/>
    </source>
</evidence>
<gene>
    <name evidence="9" type="ORF">BIT28_10925</name>
</gene>
<evidence type="ECO:0000256" key="3">
    <source>
        <dbReference type="ARBA" id="ARBA00023015"/>
    </source>
</evidence>
<dbReference type="PROSITE" id="PS50110">
    <property type="entry name" value="RESPONSE_REGULATORY"/>
    <property type="match status" value="1"/>
</dbReference>
<dbReference type="SUPFAM" id="SSF46689">
    <property type="entry name" value="Homeodomain-like"/>
    <property type="match status" value="1"/>
</dbReference>
<feature type="domain" description="Response regulatory" evidence="8">
    <location>
        <begin position="6"/>
        <end position="120"/>
    </location>
</feature>
<accession>A0A1Q9G6T8</accession>
<dbReference type="STRING" id="1903952.BIT28_10925"/>
<keyword evidence="4" id="KW-0238">DNA-binding</keyword>
<evidence type="ECO:0000256" key="2">
    <source>
        <dbReference type="ARBA" id="ARBA00022840"/>
    </source>
</evidence>
<dbReference type="SMART" id="SM00448">
    <property type="entry name" value="REC"/>
    <property type="match status" value="1"/>
</dbReference>
<dbReference type="OrthoDB" id="9804019at2"/>
<reference evidence="9 10" key="1">
    <citation type="submission" date="2016-09" db="EMBL/GenBank/DDBJ databases">
        <title>Photobacterium proteolyticum sp. nov. a protease producing bacterium isolated from ocean sediments of Laizhou Bay.</title>
        <authorList>
            <person name="Li Y."/>
        </authorList>
    </citation>
    <scope>NUCLEOTIDE SEQUENCE [LARGE SCALE GENOMIC DNA]</scope>
    <source>
        <strain evidence="9 10">13-12</strain>
    </source>
</reference>
<dbReference type="PROSITE" id="PS00688">
    <property type="entry name" value="SIGMA54_INTERACT_3"/>
    <property type="match status" value="1"/>
</dbReference>
<dbReference type="PRINTS" id="PR01590">
    <property type="entry name" value="HTHFIS"/>
</dbReference>
<feature type="modified residue" description="4-aspartylphosphate" evidence="6">
    <location>
        <position position="55"/>
    </location>
</feature>
<dbReference type="InterPro" id="IPR025943">
    <property type="entry name" value="Sigma_54_int_dom_ATP-bd_2"/>
</dbReference>
<dbReference type="Proteomes" id="UP000186905">
    <property type="component" value="Unassembled WGS sequence"/>
</dbReference>
<dbReference type="InterPro" id="IPR002197">
    <property type="entry name" value="HTH_Fis"/>
</dbReference>
<name>A0A1Q9G6T8_9GAMM</name>
<keyword evidence="3" id="KW-0805">Transcription regulation</keyword>
<dbReference type="InterPro" id="IPR058031">
    <property type="entry name" value="AAA_lid_NorR"/>
</dbReference>
<dbReference type="GO" id="GO:0043565">
    <property type="term" value="F:sequence-specific DNA binding"/>
    <property type="evidence" value="ECO:0007669"/>
    <property type="project" value="InterPro"/>
</dbReference>
<dbReference type="EMBL" id="MJIL01000099">
    <property type="protein sequence ID" value="OLQ70045.1"/>
    <property type="molecule type" value="Genomic_DNA"/>
</dbReference>
<dbReference type="GO" id="GO:0006355">
    <property type="term" value="P:regulation of DNA-templated transcription"/>
    <property type="evidence" value="ECO:0007669"/>
    <property type="project" value="InterPro"/>
</dbReference>
<dbReference type="InterPro" id="IPR001789">
    <property type="entry name" value="Sig_transdc_resp-reg_receiver"/>
</dbReference>
<dbReference type="FunFam" id="3.40.50.300:FF:000006">
    <property type="entry name" value="DNA-binding transcriptional regulator NtrC"/>
    <property type="match status" value="1"/>
</dbReference>
<protein>
    <recommendedName>
        <fullName evidence="11">Sigma-54-dependent Fis family transcriptional regulator</fullName>
    </recommendedName>
</protein>
<dbReference type="SUPFAM" id="SSF52540">
    <property type="entry name" value="P-loop containing nucleoside triphosphate hydrolases"/>
    <property type="match status" value="1"/>
</dbReference>
<evidence type="ECO:0000256" key="6">
    <source>
        <dbReference type="PROSITE-ProRule" id="PRU00169"/>
    </source>
</evidence>
<keyword evidence="6" id="KW-0597">Phosphoprotein</keyword>
<dbReference type="Pfam" id="PF02954">
    <property type="entry name" value="HTH_8"/>
    <property type="match status" value="1"/>
</dbReference>
<keyword evidence="10" id="KW-1185">Reference proteome</keyword>
<dbReference type="Gene3D" id="3.40.50.300">
    <property type="entry name" value="P-loop containing nucleotide triphosphate hydrolases"/>
    <property type="match status" value="1"/>
</dbReference>
<organism evidence="9 10">
    <name type="scientific">Photobacterium proteolyticum</name>
    <dbReference type="NCBI Taxonomy" id="1903952"/>
    <lineage>
        <taxon>Bacteria</taxon>
        <taxon>Pseudomonadati</taxon>
        <taxon>Pseudomonadota</taxon>
        <taxon>Gammaproteobacteria</taxon>
        <taxon>Vibrionales</taxon>
        <taxon>Vibrionaceae</taxon>
        <taxon>Photobacterium</taxon>
    </lineage>
</organism>
<evidence type="ECO:0008006" key="11">
    <source>
        <dbReference type="Google" id="ProtNLM"/>
    </source>
</evidence>
<dbReference type="Gene3D" id="1.10.10.60">
    <property type="entry name" value="Homeodomain-like"/>
    <property type="match status" value="1"/>
</dbReference>
<dbReference type="PROSITE" id="PS50045">
    <property type="entry name" value="SIGMA54_INTERACT_4"/>
    <property type="match status" value="1"/>
</dbReference>
<dbReference type="PROSITE" id="PS00676">
    <property type="entry name" value="SIGMA54_INTERACT_2"/>
    <property type="match status" value="1"/>
</dbReference>
<dbReference type="Gene3D" id="1.10.8.60">
    <property type="match status" value="1"/>
</dbReference>
<dbReference type="AlphaFoldDB" id="A0A1Q9G6T8"/>
<dbReference type="InterPro" id="IPR002078">
    <property type="entry name" value="Sigma_54_int"/>
</dbReference>
<dbReference type="RefSeq" id="WP_075768044.1">
    <property type="nucleotide sequence ID" value="NZ_MJIL01000099.1"/>
</dbReference>
<dbReference type="GO" id="GO:0000160">
    <property type="term" value="P:phosphorelay signal transduction system"/>
    <property type="evidence" value="ECO:0007669"/>
    <property type="project" value="InterPro"/>
</dbReference>
<dbReference type="InterPro" id="IPR009057">
    <property type="entry name" value="Homeodomain-like_sf"/>
</dbReference>
<dbReference type="InterPro" id="IPR027417">
    <property type="entry name" value="P-loop_NTPase"/>
</dbReference>
<evidence type="ECO:0000313" key="10">
    <source>
        <dbReference type="Proteomes" id="UP000186905"/>
    </source>
</evidence>